<feature type="domain" description="Reverse transcriptase RNase H-like" evidence="8">
    <location>
        <begin position="79"/>
        <end position="165"/>
    </location>
</feature>
<evidence type="ECO:0000256" key="6">
    <source>
        <dbReference type="ARBA" id="ARBA00022918"/>
    </source>
</evidence>
<keyword evidence="2" id="KW-0548">Nucleotidyltransferase</keyword>
<keyword evidence="3" id="KW-0540">Nuclease</keyword>
<dbReference type="CDD" id="cd09275">
    <property type="entry name" value="RNase_HI_RT_DIRS1"/>
    <property type="match status" value="1"/>
</dbReference>
<keyword evidence="6" id="KW-0695">RNA-directed DNA polymerase</keyword>
<dbReference type="GO" id="GO:0016787">
    <property type="term" value="F:hydrolase activity"/>
    <property type="evidence" value="ECO:0007669"/>
    <property type="project" value="UniProtKB-KW"/>
</dbReference>
<feature type="non-terminal residue" evidence="9">
    <location>
        <position position="1"/>
    </location>
</feature>
<feature type="region of interest" description="Disordered" evidence="7">
    <location>
        <begin position="1"/>
        <end position="29"/>
    </location>
</feature>
<protein>
    <recommendedName>
        <fullName evidence="8">Reverse transcriptase RNase H-like domain-containing protein</fullName>
    </recommendedName>
</protein>
<dbReference type="Pfam" id="PF17917">
    <property type="entry name" value="RT_RNaseH"/>
    <property type="match status" value="1"/>
</dbReference>
<comment type="caution">
    <text evidence="9">The sequence shown here is derived from an EMBL/GenBank/DDBJ whole genome shotgun (WGS) entry which is preliminary data.</text>
</comment>
<organism evidence="9 10">
    <name type="scientific">Cirrhinus mrigala</name>
    <name type="common">Mrigala</name>
    <dbReference type="NCBI Taxonomy" id="683832"/>
    <lineage>
        <taxon>Eukaryota</taxon>
        <taxon>Metazoa</taxon>
        <taxon>Chordata</taxon>
        <taxon>Craniata</taxon>
        <taxon>Vertebrata</taxon>
        <taxon>Euteleostomi</taxon>
        <taxon>Actinopterygii</taxon>
        <taxon>Neopterygii</taxon>
        <taxon>Teleostei</taxon>
        <taxon>Ostariophysi</taxon>
        <taxon>Cypriniformes</taxon>
        <taxon>Cyprinidae</taxon>
        <taxon>Labeoninae</taxon>
        <taxon>Labeonini</taxon>
        <taxon>Cirrhinus</taxon>
    </lineage>
</organism>
<gene>
    <name evidence="9" type="ORF">M9458_012838</name>
</gene>
<keyword evidence="10" id="KW-1185">Reference proteome</keyword>
<keyword evidence="1" id="KW-0808">Transferase</keyword>
<dbReference type="InterPro" id="IPR041373">
    <property type="entry name" value="RT_RNaseH"/>
</dbReference>
<evidence type="ECO:0000256" key="5">
    <source>
        <dbReference type="ARBA" id="ARBA00022801"/>
    </source>
</evidence>
<evidence type="ECO:0000256" key="3">
    <source>
        <dbReference type="ARBA" id="ARBA00022722"/>
    </source>
</evidence>
<evidence type="ECO:0000256" key="1">
    <source>
        <dbReference type="ARBA" id="ARBA00022679"/>
    </source>
</evidence>
<evidence type="ECO:0000259" key="8">
    <source>
        <dbReference type="Pfam" id="PF17917"/>
    </source>
</evidence>
<evidence type="ECO:0000313" key="9">
    <source>
        <dbReference type="EMBL" id="KAL0190140.1"/>
    </source>
</evidence>
<proteinExistence type="predicted"/>
<evidence type="ECO:0000256" key="2">
    <source>
        <dbReference type="ARBA" id="ARBA00022695"/>
    </source>
</evidence>
<dbReference type="SUPFAM" id="SSF56672">
    <property type="entry name" value="DNA/RNA polymerases"/>
    <property type="match status" value="1"/>
</dbReference>
<reference evidence="9 10" key="1">
    <citation type="submission" date="2024-05" db="EMBL/GenBank/DDBJ databases">
        <title>Genome sequencing and assembly of Indian major carp, Cirrhinus mrigala (Hamilton, 1822).</title>
        <authorList>
            <person name="Mohindra V."/>
            <person name="Chowdhury L.M."/>
            <person name="Lal K."/>
            <person name="Jena J.K."/>
        </authorList>
    </citation>
    <scope>NUCLEOTIDE SEQUENCE [LARGE SCALE GENOMIC DNA]</scope>
    <source>
        <strain evidence="9">CM1030</strain>
        <tissue evidence="9">Blood</tissue>
    </source>
</reference>
<feature type="compositionally biased region" description="Polar residues" evidence="7">
    <location>
        <begin position="10"/>
        <end position="21"/>
    </location>
</feature>
<name>A0ABD0QVB7_CIRMR</name>
<accession>A0ABD0QVB7</accession>
<evidence type="ECO:0000313" key="10">
    <source>
        <dbReference type="Proteomes" id="UP001529510"/>
    </source>
</evidence>
<dbReference type="EMBL" id="JAMKFB020000006">
    <property type="protein sequence ID" value="KAL0190140.1"/>
    <property type="molecule type" value="Genomic_DNA"/>
</dbReference>
<dbReference type="AlphaFoldDB" id="A0ABD0QVB7"/>
<keyword evidence="5" id="KW-0378">Hydrolase</keyword>
<sequence>AVSAELPETIKTQNSGSSQTFPEAPGAYGSRSCGHAARLAPYKTASALATRPNPKIGTAARSGLALLRNTLHFYGQVHVVVNTDASMTGWDAVCNGQAASGSWTGPRLHWHLNCFELLAVFLALRRFLPMLRDKHVLVCTDNTATVAYINHQRGLRSHRISQLARHLLLWSQTRLFTFQQSSIVQPMRSHDSSHCLENGESIPRFCWLHLIDPPES</sequence>
<dbReference type="Proteomes" id="UP001529510">
    <property type="component" value="Unassembled WGS sequence"/>
</dbReference>
<dbReference type="GO" id="GO:0003964">
    <property type="term" value="F:RNA-directed DNA polymerase activity"/>
    <property type="evidence" value="ECO:0007669"/>
    <property type="project" value="UniProtKB-KW"/>
</dbReference>
<evidence type="ECO:0000256" key="7">
    <source>
        <dbReference type="SAM" id="MobiDB-lite"/>
    </source>
</evidence>
<dbReference type="GO" id="GO:0004519">
    <property type="term" value="F:endonuclease activity"/>
    <property type="evidence" value="ECO:0007669"/>
    <property type="project" value="UniProtKB-KW"/>
</dbReference>
<feature type="non-terminal residue" evidence="9">
    <location>
        <position position="216"/>
    </location>
</feature>
<dbReference type="InterPro" id="IPR043502">
    <property type="entry name" value="DNA/RNA_pol_sf"/>
</dbReference>
<evidence type="ECO:0000256" key="4">
    <source>
        <dbReference type="ARBA" id="ARBA00022759"/>
    </source>
</evidence>
<keyword evidence="4" id="KW-0255">Endonuclease</keyword>